<dbReference type="EMBL" id="RBVX01000001">
    <property type="protein sequence ID" value="RSL35231.1"/>
    <property type="molecule type" value="Genomic_DNA"/>
</dbReference>
<feature type="transmembrane region" description="Helical" evidence="1">
    <location>
        <begin position="159"/>
        <end position="180"/>
    </location>
</feature>
<dbReference type="RefSeq" id="WP_125553658.1">
    <property type="nucleotide sequence ID" value="NZ_RBVX01000001.1"/>
</dbReference>
<evidence type="ECO:0000256" key="1">
    <source>
        <dbReference type="SAM" id="Phobius"/>
    </source>
</evidence>
<dbReference type="AlphaFoldDB" id="A0A428NA66"/>
<dbReference type="OrthoDB" id="2182676at2"/>
<dbReference type="InterPro" id="IPR006938">
    <property type="entry name" value="DUF624"/>
</dbReference>
<comment type="caution">
    <text evidence="2">The sequence shown here is derived from an EMBL/GenBank/DDBJ whole genome shotgun (WGS) entry which is preliminary data.</text>
</comment>
<keyword evidence="1" id="KW-1133">Transmembrane helix</keyword>
<proteinExistence type="predicted"/>
<name>A0A428NA66_9BACI</name>
<organism evidence="2 3">
    <name type="scientific">Salibacterium salarium</name>
    <dbReference type="NCBI Taxonomy" id="284579"/>
    <lineage>
        <taxon>Bacteria</taxon>
        <taxon>Bacillati</taxon>
        <taxon>Bacillota</taxon>
        <taxon>Bacilli</taxon>
        <taxon>Bacillales</taxon>
        <taxon>Bacillaceae</taxon>
    </lineage>
</organism>
<keyword evidence="1" id="KW-0472">Membrane</keyword>
<sequence>MFDNSGVVGGFYRAGETVLFLVYVNVLWILFSFLGLIIFGLGPSTLAMFTVFRRWAMGAPDVRVFTTFWQAFRADFVKANALAWLLFVFGLMIYTNLNYFTLPSEWLHLIFRYVIIGAALLYGAMLLYIFPVMAHYETNFFRYFKNAVLIAVFQPLRTVYLIAACFTLYHCFIPYLYYYYFLEQA</sequence>
<protein>
    <submittedName>
        <fullName evidence="2">DUF624 domain-containing protein</fullName>
    </submittedName>
</protein>
<dbReference type="Proteomes" id="UP000275076">
    <property type="component" value="Unassembled WGS sequence"/>
</dbReference>
<evidence type="ECO:0000313" key="2">
    <source>
        <dbReference type="EMBL" id="RSL35231.1"/>
    </source>
</evidence>
<gene>
    <name evidence="2" type="ORF">D7Z54_01260</name>
</gene>
<accession>A0A428NA66</accession>
<dbReference type="Pfam" id="PF04854">
    <property type="entry name" value="DUF624"/>
    <property type="match status" value="1"/>
</dbReference>
<keyword evidence="3" id="KW-1185">Reference proteome</keyword>
<feature type="transmembrane region" description="Helical" evidence="1">
    <location>
        <begin position="20"/>
        <end position="49"/>
    </location>
</feature>
<feature type="transmembrane region" description="Helical" evidence="1">
    <location>
        <begin position="109"/>
        <end position="130"/>
    </location>
</feature>
<reference evidence="2 3" key="1">
    <citation type="submission" date="2018-10" db="EMBL/GenBank/DDBJ databases">
        <title>Draft genome sequence of Bacillus salarius IM0101, isolated from a hypersaline soil in Inner Mongolia, China.</title>
        <authorList>
            <person name="Yamprayoonswat W."/>
            <person name="Boonvisut S."/>
            <person name="Jumpathong W."/>
            <person name="Sittihan S."/>
            <person name="Ruangsuj P."/>
            <person name="Wanthongcharoen S."/>
            <person name="Thongpramul N."/>
            <person name="Pimmason S."/>
            <person name="Yu B."/>
            <person name="Yasawong M."/>
        </authorList>
    </citation>
    <scope>NUCLEOTIDE SEQUENCE [LARGE SCALE GENOMIC DNA]</scope>
    <source>
        <strain evidence="2 3">IM0101</strain>
    </source>
</reference>
<feature type="transmembrane region" description="Helical" evidence="1">
    <location>
        <begin position="79"/>
        <end position="97"/>
    </location>
</feature>
<keyword evidence="1" id="KW-0812">Transmembrane</keyword>
<evidence type="ECO:0000313" key="3">
    <source>
        <dbReference type="Proteomes" id="UP000275076"/>
    </source>
</evidence>